<dbReference type="KEGG" id="sdd:D9753_16090"/>
<evidence type="ECO:0000313" key="2">
    <source>
        <dbReference type="Proteomes" id="UP000268329"/>
    </source>
</evidence>
<evidence type="ECO:0000313" key="1">
    <source>
        <dbReference type="EMBL" id="AYN40184.1"/>
    </source>
</evidence>
<proteinExistence type="predicted"/>
<keyword evidence="2" id="KW-1185">Reference proteome</keyword>
<organism evidence="1 2">
    <name type="scientific">Streptomyces dangxiongensis</name>
    <dbReference type="NCBI Taxonomy" id="1442032"/>
    <lineage>
        <taxon>Bacteria</taxon>
        <taxon>Bacillati</taxon>
        <taxon>Actinomycetota</taxon>
        <taxon>Actinomycetes</taxon>
        <taxon>Kitasatosporales</taxon>
        <taxon>Streptomycetaceae</taxon>
        <taxon>Streptomyces</taxon>
    </lineage>
</organism>
<gene>
    <name evidence="1" type="ORF">D9753_16090</name>
</gene>
<dbReference type="AlphaFoldDB" id="A0A3G2JDC1"/>
<name>A0A3G2JDC1_9ACTN</name>
<protein>
    <submittedName>
        <fullName evidence="1">Uncharacterized protein</fullName>
    </submittedName>
</protein>
<dbReference type="EMBL" id="CP033073">
    <property type="protein sequence ID" value="AYN40184.1"/>
    <property type="molecule type" value="Genomic_DNA"/>
</dbReference>
<accession>A0A3G2JDC1</accession>
<sequence>MQFRDFVLEFGYNGDLFPSLNARPQRWCQARLSPHEKLVGQCCDCLHCPRSGLEWELLFDGDIRGRELKLSGYVLQAHHKIQHISLQALPS</sequence>
<dbReference type="Proteomes" id="UP000268329">
    <property type="component" value="Chromosome"/>
</dbReference>
<reference evidence="1 2" key="1">
    <citation type="submission" date="2018-10" db="EMBL/GenBank/DDBJ databases">
        <title>The genome of Streptomyces dangxiongensis Z022.</title>
        <authorList>
            <person name="Zhang B."/>
        </authorList>
    </citation>
    <scope>NUCLEOTIDE SEQUENCE [LARGE SCALE GENOMIC DNA]</scope>
    <source>
        <strain evidence="1 2">Z022</strain>
    </source>
</reference>